<name>A0A3M7TSP9_9BACI</name>
<evidence type="ECO:0000256" key="5">
    <source>
        <dbReference type="ARBA" id="ARBA00022723"/>
    </source>
</evidence>
<organism evidence="15 16">
    <name type="scientific">Alteribacter keqinensis</name>
    <dbReference type="NCBI Taxonomy" id="2483800"/>
    <lineage>
        <taxon>Bacteria</taxon>
        <taxon>Bacillati</taxon>
        <taxon>Bacillota</taxon>
        <taxon>Bacilli</taxon>
        <taxon>Bacillales</taxon>
        <taxon>Bacillaceae</taxon>
        <taxon>Alteribacter</taxon>
    </lineage>
</organism>
<dbReference type="RefSeq" id="WP_122896062.1">
    <property type="nucleotide sequence ID" value="NZ_RHIB01000001.1"/>
</dbReference>
<feature type="transmembrane region" description="Helical" evidence="14">
    <location>
        <begin position="103"/>
        <end position="125"/>
    </location>
</feature>
<dbReference type="InterPro" id="IPR003691">
    <property type="entry name" value="FluC"/>
</dbReference>
<comment type="similarity">
    <text evidence="11 14">Belongs to the fluoride channel Fluc/FEX (TC 1.A.43) family.</text>
</comment>
<dbReference type="GO" id="GO:0140114">
    <property type="term" value="P:cellular detoxification of fluoride"/>
    <property type="evidence" value="ECO:0007669"/>
    <property type="project" value="UniProtKB-UniRule"/>
</dbReference>
<keyword evidence="16" id="KW-1185">Reference proteome</keyword>
<comment type="caution">
    <text evidence="15">The sequence shown here is derived from an EMBL/GenBank/DDBJ whole genome shotgun (WGS) entry which is preliminary data.</text>
</comment>
<keyword evidence="4 14" id="KW-0812">Transmembrane</keyword>
<dbReference type="Pfam" id="PF02537">
    <property type="entry name" value="CRCB"/>
    <property type="match status" value="1"/>
</dbReference>
<dbReference type="EMBL" id="RHIB01000001">
    <property type="protein sequence ID" value="RNA68537.1"/>
    <property type="molecule type" value="Genomic_DNA"/>
</dbReference>
<keyword evidence="10 14" id="KW-0407">Ion channel</keyword>
<keyword evidence="6 14" id="KW-1133">Transmembrane helix</keyword>
<dbReference type="GO" id="GO:0005886">
    <property type="term" value="C:plasma membrane"/>
    <property type="evidence" value="ECO:0007669"/>
    <property type="project" value="UniProtKB-SubCell"/>
</dbReference>
<comment type="function">
    <text evidence="13 14">Fluoride-specific ion channel. Important for reducing fluoride concentration in the cell, thus reducing its toxicity.</text>
</comment>
<evidence type="ECO:0000256" key="14">
    <source>
        <dbReference type="HAMAP-Rule" id="MF_00454"/>
    </source>
</evidence>
<evidence type="ECO:0000256" key="10">
    <source>
        <dbReference type="ARBA" id="ARBA00023303"/>
    </source>
</evidence>
<reference evidence="15 16" key="1">
    <citation type="submission" date="2018-10" db="EMBL/GenBank/DDBJ databases">
        <title>Bacillus Keqinensis sp. nov., a moderately halophilic bacterium isolated from a saline-alkaline lake.</title>
        <authorList>
            <person name="Wang H."/>
        </authorList>
    </citation>
    <scope>NUCLEOTIDE SEQUENCE [LARGE SCALE GENOMIC DNA]</scope>
    <source>
        <strain evidence="15 16">KQ-3</strain>
    </source>
</reference>
<evidence type="ECO:0000256" key="7">
    <source>
        <dbReference type="ARBA" id="ARBA00023053"/>
    </source>
</evidence>
<comment type="activity regulation">
    <text evidence="14">Na(+) is not transported, but it plays an essential structural role and its presence is essential for fluoride channel function.</text>
</comment>
<keyword evidence="5 14" id="KW-0479">Metal-binding</keyword>
<evidence type="ECO:0000256" key="8">
    <source>
        <dbReference type="ARBA" id="ARBA00023065"/>
    </source>
</evidence>
<evidence type="ECO:0000313" key="16">
    <source>
        <dbReference type="Proteomes" id="UP000278746"/>
    </source>
</evidence>
<proteinExistence type="inferred from homology"/>
<evidence type="ECO:0000256" key="9">
    <source>
        <dbReference type="ARBA" id="ARBA00023136"/>
    </source>
</evidence>
<feature type="binding site" evidence="14">
    <location>
        <position position="82"/>
    </location>
    <ligand>
        <name>Na(+)</name>
        <dbReference type="ChEBI" id="CHEBI:29101"/>
        <note>structural</note>
    </ligand>
</feature>
<dbReference type="PANTHER" id="PTHR28259:SF16">
    <property type="entry name" value="FLUORIDE-SPECIFIC ION CHANNEL FLUC 2"/>
    <property type="match status" value="1"/>
</dbReference>
<comment type="subcellular location">
    <subcellularLocation>
        <location evidence="1 14">Cell membrane</location>
        <topology evidence="1 14">Multi-pass membrane protein</topology>
    </subcellularLocation>
</comment>
<gene>
    <name evidence="14 15" type="primary">crcB</name>
    <name evidence="14" type="synonym">fluC</name>
    <name evidence="15" type="ORF">EBO34_00760</name>
</gene>
<dbReference type="NCBIfam" id="TIGR00494">
    <property type="entry name" value="crcB"/>
    <property type="match status" value="1"/>
</dbReference>
<evidence type="ECO:0000256" key="3">
    <source>
        <dbReference type="ARBA" id="ARBA00022475"/>
    </source>
</evidence>
<keyword evidence="7 14" id="KW-0915">Sodium</keyword>
<keyword evidence="9 14" id="KW-0472">Membrane</keyword>
<evidence type="ECO:0000256" key="2">
    <source>
        <dbReference type="ARBA" id="ARBA00022448"/>
    </source>
</evidence>
<dbReference type="Proteomes" id="UP000278746">
    <property type="component" value="Unassembled WGS sequence"/>
</dbReference>
<feature type="binding site" evidence="14">
    <location>
        <position position="79"/>
    </location>
    <ligand>
        <name>Na(+)</name>
        <dbReference type="ChEBI" id="CHEBI:29101"/>
        <note>structural</note>
    </ligand>
</feature>
<comment type="catalytic activity">
    <reaction evidence="12">
        <text>fluoride(in) = fluoride(out)</text>
        <dbReference type="Rhea" id="RHEA:76159"/>
        <dbReference type="ChEBI" id="CHEBI:17051"/>
    </reaction>
    <physiologicalReaction direction="left-to-right" evidence="12">
        <dbReference type="Rhea" id="RHEA:76160"/>
    </physiologicalReaction>
</comment>
<dbReference type="PANTHER" id="PTHR28259">
    <property type="entry name" value="FLUORIDE EXPORT PROTEIN 1-RELATED"/>
    <property type="match status" value="1"/>
</dbReference>
<feature type="transmembrane region" description="Helical" evidence="14">
    <location>
        <begin position="69"/>
        <end position="91"/>
    </location>
</feature>
<evidence type="ECO:0000256" key="1">
    <source>
        <dbReference type="ARBA" id="ARBA00004651"/>
    </source>
</evidence>
<protein>
    <recommendedName>
        <fullName evidence="14">Fluoride-specific ion channel FluC</fullName>
    </recommendedName>
</protein>
<dbReference type="OrthoDB" id="9815830at2"/>
<evidence type="ECO:0000256" key="12">
    <source>
        <dbReference type="ARBA" id="ARBA00035585"/>
    </source>
</evidence>
<keyword evidence="8 14" id="KW-0406">Ion transport</keyword>
<keyword evidence="3 14" id="KW-1003">Cell membrane</keyword>
<dbReference type="AlphaFoldDB" id="A0A3M7TSP9"/>
<evidence type="ECO:0000313" key="15">
    <source>
        <dbReference type="EMBL" id="RNA68537.1"/>
    </source>
</evidence>
<accession>A0A3M7TSP9</accession>
<keyword evidence="2 14" id="KW-0813">Transport</keyword>
<dbReference type="GO" id="GO:0046872">
    <property type="term" value="F:metal ion binding"/>
    <property type="evidence" value="ECO:0007669"/>
    <property type="project" value="UniProtKB-KW"/>
</dbReference>
<sequence length="126" mass="13463">MFNLLLVSIGGGLGAVSRFLLGVKIQQRYPDPPIPVAMLTVNLSGSLGLGVFFGALFGGIPVLEYNNPWFLLLGVGYFGAFTTFSTFSVEAATLLHDAEYKKAFVYIGLSIAGSVAAFIAGIYWFI</sequence>
<feature type="transmembrane region" description="Helical" evidence="14">
    <location>
        <begin position="34"/>
        <end position="57"/>
    </location>
</feature>
<dbReference type="GO" id="GO:0062054">
    <property type="term" value="F:fluoride channel activity"/>
    <property type="evidence" value="ECO:0007669"/>
    <property type="project" value="UniProtKB-UniRule"/>
</dbReference>
<dbReference type="HAMAP" id="MF_00454">
    <property type="entry name" value="FluC"/>
    <property type="match status" value="1"/>
</dbReference>
<evidence type="ECO:0000256" key="4">
    <source>
        <dbReference type="ARBA" id="ARBA00022692"/>
    </source>
</evidence>
<evidence type="ECO:0000256" key="13">
    <source>
        <dbReference type="ARBA" id="ARBA00049940"/>
    </source>
</evidence>
<evidence type="ECO:0000256" key="11">
    <source>
        <dbReference type="ARBA" id="ARBA00035120"/>
    </source>
</evidence>
<evidence type="ECO:0000256" key="6">
    <source>
        <dbReference type="ARBA" id="ARBA00022989"/>
    </source>
</evidence>